<dbReference type="AlphaFoldDB" id="A0A2Z6LK25"/>
<keyword evidence="3" id="KW-1185">Reference proteome</keyword>
<evidence type="ECO:0000313" key="3">
    <source>
        <dbReference type="Proteomes" id="UP000242715"/>
    </source>
</evidence>
<protein>
    <recommendedName>
        <fullName evidence="1">Reverse transcriptase zinc-binding domain-containing protein</fullName>
    </recommendedName>
</protein>
<dbReference type="PANTHER" id="PTHR36617:SF5">
    <property type="entry name" value="OS05G0421675 PROTEIN"/>
    <property type="match status" value="1"/>
</dbReference>
<proteinExistence type="predicted"/>
<dbReference type="OrthoDB" id="1436790at2759"/>
<organism evidence="2 3">
    <name type="scientific">Trifolium subterraneum</name>
    <name type="common">Subterranean clover</name>
    <dbReference type="NCBI Taxonomy" id="3900"/>
    <lineage>
        <taxon>Eukaryota</taxon>
        <taxon>Viridiplantae</taxon>
        <taxon>Streptophyta</taxon>
        <taxon>Embryophyta</taxon>
        <taxon>Tracheophyta</taxon>
        <taxon>Spermatophyta</taxon>
        <taxon>Magnoliopsida</taxon>
        <taxon>eudicotyledons</taxon>
        <taxon>Gunneridae</taxon>
        <taxon>Pentapetalae</taxon>
        <taxon>rosids</taxon>
        <taxon>fabids</taxon>
        <taxon>Fabales</taxon>
        <taxon>Fabaceae</taxon>
        <taxon>Papilionoideae</taxon>
        <taxon>50 kb inversion clade</taxon>
        <taxon>NPAAA clade</taxon>
        <taxon>Hologalegina</taxon>
        <taxon>IRL clade</taxon>
        <taxon>Trifolieae</taxon>
        <taxon>Trifolium</taxon>
    </lineage>
</organism>
<name>A0A2Z6LK25_TRISU</name>
<dbReference type="InterPro" id="IPR026960">
    <property type="entry name" value="RVT-Znf"/>
</dbReference>
<sequence>MLVDKKGLWYQMFVAQYGEEEGRVSVGGNEVPRGGGRLLGFGMARMGRGWRGGLRRVLRGGLSTVAEMRDLGWGARGAAWLWRRHLWAWEEEMLEECRTLFSNIVLQENTTNQWVWCPDPGGGYSVRGAYDLLTFRDDQAVDATTELLWHKQVPLKVSVVAWRLLRNRLPTKDNLVGRNIINQDSHFCVAGCGGVETSIICPFPARFLLPCGVCSKIGWAYIQLNRSSYMIICFSLRTL</sequence>
<reference evidence="3" key="1">
    <citation type="journal article" date="2017" name="Front. Plant Sci.">
        <title>Climate Clever Clovers: New Paradigm to Reduce the Environmental Footprint of Ruminants by Breeding Low Methanogenic Forages Utilizing Haplotype Variation.</title>
        <authorList>
            <person name="Kaur P."/>
            <person name="Appels R."/>
            <person name="Bayer P.E."/>
            <person name="Keeble-Gagnere G."/>
            <person name="Wang J."/>
            <person name="Hirakawa H."/>
            <person name="Shirasawa K."/>
            <person name="Vercoe P."/>
            <person name="Stefanova K."/>
            <person name="Durmic Z."/>
            <person name="Nichols P."/>
            <person name="Revell C."/>
            <person name="Isobe S.N."/>
            <person name="Edwards D."/>
            <person name="Erskine W."/>
        </authorList>
    </citation>
    <scope>NUCLEOTIDE SEQUENCE [LARGE SCALE GENOMIC DNA]</scope>
    <source>
        <strain evidence="3">cv. Daliak</strain>
    </source>
</reference>
<dbReference type="Pfam" id="PF13966">
    <property type="entry name" value="zf-RVT"/>
    <property type="match status" value="1"/>
</dbReference>
<dbReference type="EMBL" id="DF973119">
    <property type="protein sequence ID" value="GAU12279.1"/>
    <property type="molecule type" value="Genomic_DNA"/>
</dbReference>
<gene>
    <name evidence="2" type="ORF">TSUD_141870</name>
</gene>
<evidence type="ECO:0000259" key="1">
    <source>
        <dbReference type="Pfam" id="PF13966"/>
    </source>
</evidence>
<feature type="domain" description="Reverse transcriptase zinc-binding" evidence="1">
    <location>
        <begin position="124"/>
        <end position="188"/>
    </location>
</feature>
<evidence type="ECO:0000313" key="2">
    <source>
        <dbReference type="EMBL" id="GAU12279.1"/>
    </source>
</evidence>
<accession>A0A2Z6LK25</accession>
<dbReference type="Proteomes" id="UP000242715">
    <property type="component" value="Unassembled WGS sequence"/>
</dbReference>
<dbReference type="PANTHER" id="PTHR36617">
    <property type="entry name" value="PROTEIN, PUTATIVE-RELATED"/>
    <property type="match status" value="1"/>
</dbReference>